<comment type="caution">
    <text evidence="1">The sequence shown here is derived from an EMBL/GenBank/DDBJ whole genome shotgun (WGS) entry which is preliminary data.</text>
</comment>
<evidence type="ECO:0000313" key="1">
    <source>
        <dbReference type="EMBL" id="NDL68479.1"/>
    </source>
</evidence>
<gene>
    <name evidence="1" type="ORF">GXN74_12105</name>
</gene>
<proteinExistence type="predicted"/>
<dbReference type="AlphaFoldDB" id="A0A7X5KN42"/>
<keyword evidence="2" id="KW-1185">Reference proteome</keyword>
<dbReference type="Proteomes" id="UP000461585">
    <property type="component" value="Unassembled WGS sequence"/>
</dbReference>
<sequence>MEIREEWERYLVEKELEEEDIPEIIEKIIKAYESVNKENEKINKY</sequence>
<protein>
    <submittedName>
        <fullName evidence="1">Uncharacterized protein</fullName>
    </submittedName>
</protein>
<reference evidence="1 2" key="1">
    <citation type="submission" date="2020-01" db="EMBL/GenBank/DDBJ databases">
        <title>Anaeroalcalibacter tamaniensis gen. nov., sp. nov., moderately halophilic strictly anaerobic fermenter bacterium from mud volcano of Taman peninsula.</title>
        <authorList>
            <person name="Frolova A."/>
            <person name="Merkel A.Y."/>
            <person name="Slobodkin A.I."/>
        </authorList>
    </citation>
    <scope>NUCLEOTIDE SEQUENCE [LARGE SCALE GENOMIC DNA]</scope>
    <source>
        <strain evidence="1 2">F-3ap</strain>
    </source>
</reference>
<organism evidence="1 2">
    <name type="scientific">Anaerotalea alkaliphila</name>
    <dbReference type="NCBI Taxonomy" id="2662126"/>
    <lineage>
        <taxon>Bacteria</taxon>
        <taxon>Bacillati</taxon>
        <taxon>Bacillota</taxon>
        <taxon>Clostridia</taxon>
        <taxon>Eubacteriales</taxon>
        <taxon>Anaerotalea</taxon>
    </lineage>
</organism>
<dbReference type="EMBL" id="JAAEEH010000042">
    <property type="protein sequence ID" value="NDL68479.1"/>
    <property type="molecule type" value="Genomic_DNA"/>
</dbReference>
<evidence type="ECO:0000313" key="2">
    <source>
        <dbReference type="Proteomes" id="UP000461585"/>
    </source>
</evidence>
<name>A0A7X5KN42_9FIRM</name>
<accession>A0A7X5KN42</accession>
<dbReference type="RefSeq" id="WP_162371204.1">
    <property type="nucleotide sequence ID" value="NZ_JAAEEH010000042.1"/>
</dbReference>